<gene>
    <name evidence="3" type="ORF">OFY01_06195</name>
</gene>
<evidence type="ECO:0000313" key="4">
    <source>
        <dbReference type="Proteomes" id="UP001163064"/>
    </source>
</evidence>
<feature type="domain" description="STAS" evidence="2">
    <location>
        <begin position="32"/>
        <end position="145"/>
    </location>
</feature>
<dbReference type="InterPro" id="IPR058548">
    <property type="entry name" value="MlaB-like_STAS"/>
</dbReference>
<feature type="region of interest" description="Disordered" evidence="1">
    <location>
        <begin position="115"/>
        <end position="149"/>
    </location>
</feature>
<dbReference type="Proteomes" id="UP001163064">
    <property type="component" value="Unassembled WGS sequence"/>
</dbReference>
<dbReference type="SUPFAM" id="SSF52091">
    <property type="entry name" value="SpoIIaa-like"/>
    <property type="match status" value="1"/>
</dbReference>
<keyword evidence="4" id="KW-1185">Reference proteome</keyword>
<evidence type="ECO:0000259" key="2">
    <source>
        <dbReference type="PROSITE" id="PS50801"/>
    </source>
</evidence>
<protein>
    <submittedName>
        <fullName evidence="3">STAS domain-containing protein</fullName>
    </submittedName>
</protein>
<dbReference type="InterPro" id="IPR002645">
    <property type="entry name" value="STAS_dom"/>
</dbReference>
<dbReference type="EMBL" id="JAPHNL010000046">
    <property type="protein sequence ID" value="MCX3059360.1"/>
    <property type="molecule type" value="Genomic_DNA"/>
</dbReference>
<dbReference type="Pfam" id="PF13466">
    <property type="entry name" value="STAS_2"/>
    <property type="match status" value="1"/>
</dbReference>
<sequence>MIDGTPMRFGTPMSSGAATGLVYMDASPHPPVVVIAGPVRPGDTPALCERVLAARRQATGDVVCDVSGVTTCDLATVDALARVRLAVLRAGGRLALRGPTPGLAALLELTGLAAESGARPSGVQPVGDAEEREPALGVEEAVETGDPPP</sequence>
<evidence type="ECO:0000256" key="1">
    <source>
        <dbReference type="SAM" id="MobiDB-lite"/>
    </source>
</evidence>
<reference evidence="3" key="1">
    <citation type="submission" date="2022-10" db="EMBL/GenBank/DDBJ databases">
        <title>Streptomyces beihaiensis sp. nov., a chitin degrading actinobacterium, isolated from shrimp pond soil.</title>
        <authorList>
            <person name="Xie J."/>
            <person name="Shen N."/>
        </authorList>
    </citation>
    <scope>NUCLEOTIDE SEQUENCE</scope>
    <source>
        <strain evidence="3">GXMU-J5</strain>
    </source>
</reference>
<dbReference type="RefSeq" id="WP_266597096.1">
    <property type="nucleotide sequence ID" value="NZ_JAPHNL010000046.1"/>
</dbReference>
<dbReference type="InterPro" id="IPR036513">
    <property type="entry name" value="STAS_dom_sf"/>
</dbReference>
<proteinExistence type="predicted"/>
<dbReference type="Gene3D" id="3.30.750.24">
    <property type="entry name" value="STAS domain"/>
    <property type="match status" value="1"/>
</dbReference>
<organism evidence="3 4">
    <name type="scientific">Streptomyces beihaiensis</name>
    <dbReference type="NCBI Taxonomy" id="2984495"/>
    <lineage>
        <taxon>Bacteria</taxon>
        <taxon>Bacillati</taxon>
        <taxon>Actinomycetota</taxon>
        <taxon>Actinomycetes</taxon>
        <taxon>Kitasatosporales</taxon>
        <taxon>Streptomycetaceae</taxon>
        <taxon>Streptomyces</taxon>
    </lineage>
</organism>
<comment type="caution">
    <text evidence="3">The sequence shown here is derived from an EMBL/GenBank/DDBJ whole genome shotgun (WGS) entry which is preliminary data.</text>
</comment>
<dbReference type="CDD" id="cd07043">
    <property type="entry name" value="STAS_anti-anti-sigma_factors"/>
    <property type="match status" value="1"/>
</dbReference>
<evidence type="ECO:0000313" key="3">
    <source>
        <dbReference type="EMBL" id="MCX3059360.1"/>
    </source>
</evidence>
<name>A0ABT3TQQ0_9ACTN</name>
<accession>A0ABT3TQQ0</accession>
<dbReference type="PROSITE" id="PS50801">
    <property type="entry name" value="STAS"/>
    <property type="match status" value="1"/>
</dbReference>